<dbReference type="InterPro" id="IPR047296">
    <property type="entry name" value="GIY-YIG_UvrC_Cho"/>
</dbReference>
<keyword evidence="3 6" id="KW-0228">DNA excision</keyword>
<dbReference type="EMBL" id="JACNJD010000346">
    <property type="protein sequence ID" value="MBC8179106.1"/>
    <property type="molecule type" value="Genomic_DNA"/>
</dbReference>
<evidence type="ECO:0000256" key="4">
    <source>
        <dbReference type="ARBA" id="ARBA00022881"/>
    </source>
</evidence>
<comment type="similarity">
    <text evidence="6">Belongs to the UvrC family.</text>
</comment>
<dbReference type="InterPro" id="IPR035901">
    <property type="entry name" value="GIY-YIG_endonuc_sf"/>
</dbReference>
<sequence length="623" mass="71602">MKQSSPKQHELNVNLLRKTLPDAPGVYSFVDLSGRVIYVGKAKNLRKRVLSYFRPKPEPSSKTGRMMKKADGLDFILTSTEQEAFILESSLIKRFMPRYNIILRDDKQYPCLRLDINEPFPRLGIVRKIKKDGARYFGPFSSANSMRSTKRVIDRVFKLRKCKSQRLQHRERPCLNFQMNRCLAPCSHEIPEEKYNEIVQQVRLFLDGRNRELIARLKNDMDKTAAHLDFEVAAGIRDQINALVKTVERQHVVSSRLEDQDVIGLAQNGELHQVVLLFIRRGYLRGTRGFLFKDRSALTSEVMEAFLKQYYSREVFIPQNILVSESIKDLISISTWLCDLADRKIVIHRPQRGEKKKLVAMAMANAENLLIAHHETQREDLMSSAKFILGLNRTPRHIEGLDISNLQGGMAVGTVVSFVEGIPHRQGYRNYRMKMSSGIDDYGMMAEVVQRRMAKGGLPDLFLVDGGKGHLAVVRRVIDREMSLLSKNGLAMDSKKVFPIPEVISIAKPDEHRQEQRDKIYIPGRKNPLMLKADHPVLLLMMRIRDEAHRRAVSYHRRLRKKTFTRSDLDAIPGIGKKKKRQLLLHFNGIEAISKATIEDLKQVPGISHVLAEIIFSHFRERG</sequence>
<dbReference type="SMART" id="SM00278">
    <property type="entry name" value="HhH1"/>
    <property type="match status" value="2"/>
</dbReference>
<dbReference type="InterPro" id="IPR000305">
    <property type="entry name" value="GIY-YIG_endonuc"/>
</dbReference>
<comment type="caution">
    <text evidence="10">The sequence shown here is derived from an EMBL/GenBank/DDBJ whole genome shotgun (WGS) entry which is preliminary data.</text>
</comment>
<dbReference type="PROSITE" id="PS50165">
    <property type="entry name" value="UVRC"/>
    <property type="match status" value="1"/>
</dbReference>
<evidence type="ECO:0000256" key="2">
    <source>
        <dbReference type="ARBA" id="ARBA00022763"/>
    </source>
</evidence>
<dbReference type="PANTHER" id="PTHR30562">
    <property type="entry name" value="UVRC/OXIDOREDUCTASE"/>
    <property type="match status" value="1"/>
</dbReference>
<dbReference type="GO" id="GO:0009432">
    <property type="term" value="P:SOS response"/>
    <property type="evidence" value="ECO:0007669"/>
    <property type="project" value="UniProtKB-UniRule"/>
</dbReference>
<keyword evidence="2 6" id="KW-0227">DNA damage</keyword>
<dbReference type="InterPro" id="IPR038476">
    <property type="entry name" value="UvrC_RNase_H_dom_sf"/>
</dbReference>
<dbReference type="InterPro" id="IPR003583">
    <property type="entry name" value="Hlx-hairpin-Hlx_DNA-bd_motif"/>
</dbReference>
<dbReference type="SUPFAM" id="SSF82771">
    <property type="entry name" value="GIY-YIG endonuclease"/>
    <property type="match status" value="1"/>
</dbReference>
<evidence type="ECO:0000313" key="11">
    <source>
        <dbReference type="Proteomes" id="UP000650524"/>
    </source>
</evidence>
<dbReference type="Gene3D" id="1.10.150.20">
    <property type="entry name" value="5' to 3' exonuclease, C-terminal subdomain"/>
    <property type="match status" value="1"/>
</dbReference>
<organism evidence="10 11">
    <name type="scientific">Candidatus Desulfacyla euxinica</name>
    <dbReference type="NCBI Taxonomy" id="2841693"/>
    <lineage>
        <taxon>Bacteria</taxon>
        <taxon>Deltaproteobacteria</taxon>
        <taxon>Candidatus Desulfacyla</taxon>
    </lineage>
</organism>
<dbReference type="Pfam" id="PF01541">
    <property type="entry name" value="GIY-YIG"/>
    <property type="match status" value="1"/>
</dbReference>
<dbReference type="Proteomes" id="UP000650524">
    <property type="component" value="Unassembled WGS sequence"/>
</dbReference>
<evidence type="ECO:0000256" key="5">
    <source>
        <dbReference type="ARBA" id="ARBA00023204"/>
    </source>
</evidence>
<dbReference type="PANTHER" id="PTHR30562:SF1">
    <property type="entry name" value="UVRABC SYSTEM PROTEIN C"/>
    <property type="match status" value="1"/>
</dbReference>
<dbReference type="InterPro" id="IPR001162">
    <property type="entry name" value="UvrC_RNase_H_dom"/>
</dbReference>
<dbReference type="FunFam" id="3.40.1440.10:FF:000001">
    <property type="entry name" value="UvrABC system protein C"/>
    <property type="match status" value="1"/>
</dbReference>
<dbReference type="Gene3D" id="4.10.860.10">
    <property type="entry name" value="UVR domain"/>
    <property type="match status" value="1"/>
</dbReference>
<dbReference type="InterPro" id="IPR010994">
    <property type="entry name" value="RuvA_2-like"/>
</dbReference>
<dbReference type="Gene3D" id="3.40.1440.10">
    <property type="entry name" value="GIY-YIG endonuclease"/>
    <property type="match status" value="1"/>
</dbReference>
<dbReference type="AlphaFoldDB" id="A0A8J6TAD4"/>
<accession>A0A8J6TAD4</accession>
<comment type="function">
    <text evidence="6">The UvrABC repair system catalyzes the recognition and processing of DNA lesions. UvrC both incises the 5' and 3' sides of the lesion. The N-terminal half is responsible for the 3' incision and the C-terminal half is responsible for the 5' incision.</text>
</comment>
<dbReference type="InterPro" id="IPR004791">
    <property type="entry name" value="UvrC"/>
</dbReference>
<dbReference type="InterPro" id="IPR001943">
    <property type="entry name" value="UVR_dom"/>
</dbReference>
<dbReference type="GO" id="GO:0009380">
    <property type="term" value="C:excinuclease repair complex"/>
    <property type="evidence" value="ECO:0007669"/>
    <property type="project" value="InterPro"/>
</dbReference>
<proteinExistence type="inferred from homology"/>
<evidence type="ECO:0000259" key="8">
    <source>
        <dbReference type="PROSITE" id="PS50164"/>
    </source>
</evidence>
<dbReference type="SUPFAM" id="SSF46600">
    <property type="entry name" value="C-terminal UvrC-binding domain of UvrB"/>
    <property type="match status" value="1"/>
</dbReference>
<dbReference type="InterPro" id="IPR036876">
    <property type="entry name" value="UVR_dom_sf"/>
</dbReference>
<dbReference type="Pfam" id="PF14520">
    <property type="entry name" value="HHH_5"/>
    <property type="match status" value="1"/>
</dbReference>
<dbReference type="SMART" id="SM00465">
    <property type="entry name" value="GIYc"/>
    <property type="match status" value="1"/>
</dbReference>
<evidence type="ECO:0000313" key="10">
    <source>
        <dbReference type="EMBL" id="MBC8179106.1"/>
    </source>
</evidence>
<reference evidence="10 11" key="1">
    <citation type="submission" date="2020-08" db="EMBL/GenBank/DDBJ databases">
        <title>Bridging the membrane lipid divide: bacteria of the FCB group superphylum have the potential to synthesize archaeal ether lipids.</title>
        <authorList>
            <person name="Villanueva L."/>
            <person name="Von Meijenfeldt F.A.B."/>
            <person name="Westbye A.B."/>
            <person name="Yadav S."/>
            <person name="Hopmans E.C."/>
            <person name="Dutilh B.E."/>
            <person name="Sinninghe Damste J.S."/>
        </authorList>
    </citation>
    <scope>NUCLEOTIDE SEQUENCE [LARGE SCALE GENOMIC DNA]</scope>
    <source>
        <strain evidence="10">NIOZ-UU27</strain>
    </source>
</reference>
<dbReference type="PROSITE" id="PS50164">
    <property type="entry name" value="GIY_YIG"/>
    <property type="match status" value="1"/>
</dbReference>
<dbReference type="NCBIfam" id="TIGR00194">
    <property type="entry name" value="uvrC"/>
    <property type="match status" value="1"/>
</dbReference>
<evidence type="ECO:0000256" key="3">
    <source>
        <dbReference type="ARBA" id="ARBA00022769"/>
    </source>
</evidence>
<keyword evidence="4 6" id="KW-0267">Excision nuclease</keyword>
<dbReference type="Gene3D" id="3.30.420.340">
    <property type="entry name" value="UvrC, RNAse H endonuclease domain"/>
    <property type="match status" value="1"/>
</dbReference>
<comment type="subcellular location">
    <subcellularLocation>
        <location evidence="6">Cytoplasm</location>
    </subcellularLocation>
</comment>
<evidence type="ECO:0000256" key="1">
    <source>
        <dbReference type="ARBA" id="ARBA00022490"/>
    </source>
</evidence>
<comment type="subunit">
    <text evidence="6">Interacts with UvrB in an incision complex.</text>
</comment>
<feature type="domain" description="UVR" evidence="7">
    <location>
        <begin position="211"/>
        <end position="246"/>
    </location>
</feature>
<name>A0A8J6TAD4_9DELT</name>
<dbReference type="GO" id="GO:0005737">
    <property type="term" value="C:cytoplasm"/>
    <property type="evidence" value="ECO:0007669"/>
    <property type="project" value="UniProtKB-SubCell"/>
</dbReference>
<evidence type="ECO:0000259" key="9">
    <source>
        <dbReference type="PROSITE" id="PS50165"/>
    </source>
</evidence>
<keyword evidence="6" id="KW-0742">SOS response</keyword>
<keyword evidence="1 6" id="KW-0963">Cytoplasm</keyword>
<feature type="domain" description="GIY-YIG" evidence="8">
    <location>
        <begin position="22"/>
        <end position="101"/>
    </location>
</feature>
<keyword evidence="5 6" id="KW-0234">DNA repair</keyword>
<dbReference type="GO" id="GO:0006289">
    <property type="term" value="P:nucleotide-excision repair"/>
    <property type="evidence" value="ECO:0007669"/>
    <property type="project" value="UniProtKB-UniRule"/>
</dbReference>
<gene>
    <name evidence="6 10" type="primary">uvrC</name>
    <name evidence="10" type="ORF">H8E19_17010</name>
</gene>
<dbReference type="SUPFAM" id="SSF47781">
    <property type="entry name" value="RuvA domain 2-like"/>
    <property type="match status" value="1"/>
</dbReference>
<dbReference type="Pfam" id="PF08459">
    <property type="entry name" value="UvrC_RNaseH_dom"/>
    <property type="match status" value="1"/>
</dbReference>
<dbReference type="CDD" id="cd10434">
    <property type="entry name" value="GIY-YIG_UvrC_Cho"/>
    <property type="match status" value="1"/>
</dbReference>
<dbReference type="InterPro" id="IPR050066">
    <property type="entry name" value="UvrABC_protein_C"/>
</dbReference>
<dbReference type="PROSITE" id="PS50151">
    <property type="entry name" value="UVR"/>
    <property type="match status" value="1"/>
</dbReference>
<dbReference type="HAMAP" id="MF_00203">
    <property type="entry name" value="UvrC"/>
    <property type="match status" value="1"/>
</dbReference>
<feature type="domain" description="UvrC family homology region profile" evidence="9">
    <location>
        <begin position="262"/>
        <end position="478"/>
    </location>
</feature>
<evidence type="ECO:0000259" key="7">
    <source>
        <dbReference type="PROSITE" id="PS50151"/>
    </source>
</evidence>
<dbReference type="GO" id="GO:0003677">
    <property type="term" value="F:DNA binding"/>
    <property type="evidence" value="ECO:0007669"/>
    <property type="project" value="UniProtKB-UniRule"/>
</dbReference>
<protein>
    <recommendedName>
        <fullName evidence="6">UvrABC system protein C</fullName>
        <shortName evidence="6">Protein UvrC</shortName>
    </recommendedName>
    <alternativeName>
        <fullName evidence="6">Excinuclease ABC subunit C</fullName>
    </alternativeName>
</protein>
<evidence type="ECO:0000256" key="6">
    <source>
        <dbReference type="HAMAP-Rule" id="MF_00203"/>
    </source>
</evidence>
<dbReference type="GO" id="GO:0009381">
    <property type="term" value="F:excinuclease ABC activity"/>
    <property type="evidence" value="ECO:0007669"/>
    <property type="project" value="UniProtKB-UniRule"/>
</dbReference>
<dbReference type="Pfam" id="PF02151">
    <property type="entry name" value="UVR"/>
    <property type="match status" value="1"/>
</dbReference>
<dbReference type="Pfam" id="PF22920">
    <property type="entry name" value="UvrC_RNaseH"/>
    <property type="match status" value="1"/>
</dbReference>